<reference evidence="2" key="1">
    <citation type="submission" date="2018-09" db="EMBL/GenBank/DDBJ databases">
        <title>Draft Genome Sequence of Mediterraneibacter sp. KCTC 15684.</title>
        <authorList>
            <person name="Kim J.S."/>
            <person name="Han K.I."/>
            <person name="Suh M.K."/>
            <person name="Lee K.C."/>
            <person name="Eom M.K."/>
            <person name="Lee J.H."/>
            <person name="Park S.H."/>
            <person name="Kang S.W."/>
            <person name="Park J.E."/>
            <person name="Oh B.S."/>
            <person name="Yu S.Y."/>
            <person name="Choi S.H."/>
            <person name="Lee D.H."/>
            <person name="Yoon H."/>
            <person name="Kim B."/>
            <person name="Yang S.J."/>
            <person name="Lee J.S."/>
        </authorList>
    </citation>
    <scope>NUCLEOTIDE SEQUENCE [LARGE SCALE GENOMIC DNA]</scope>
    <source>
        <strain evidence="2">KCTC 15684</strain>
    </source>
</reference>
<evidence type="ECO:0000313" key="1">
    <source>
        <dbReference type="EMBL" id="GCA66751.1"/>
    </source>
</evidence>
<sequence length="342" mass="37873">MATQDFSKIYYRTTNCLTSDIIADFAPVSRVLGVDTSSGMGVVFTAMGTRFDMQYVAKEAFMATENYEADTRSIDDTPVAEVMRYVRSEVIAGEQLPEKYWALTDRIKNEESAFGQYKAYSDGMKDGEILFLISPAAADAKKTADQFLKLADSCGKKAYATNEYKDCGYLLLQLGQTDAANAIAKKMEADLAAYETIVTDDSYVLDTLLVQFPELKEKIQFIDAFILETKGAIDGKAEKVVLHESGVIERLYPMRKVDYKELLKSAELLLPKRSGYDVTDSGMAGGLGLYEPENLMAIAGRRMTDLMEESHDVIVTPCACEAAGLNCAERETVLTLLDYISR</sequence>
<proteinExistence type="predicted"/>
<dbReference type="RefSeq" id="WP_117888835.1">
    <property type="nucleotide sequence ID" value="NZ_BHGK01000001.1"/>
</dbReference>
<evidence type="ECO:0000313" key="2">
    <source>
        <dbReference type="Proteomes" id="UP000265643"/>
    </source>
</evidence>
<dbReference type="Proteomes" id="UP000265643">
    <property type="component" value="Unassembled WGS sequence"/>
</dbReference>
<keyword evidence="2" id="KW-1185">Reference proteome</keyword>
<organism evidence="1 2">
    <name type="scientific">Mediterraneibacter butyricigenes</name>
    <dbReference type="NCBI Taxonomy" id="2316025"/>
    <lineage>
        <taxon>Bacteria</taxon>
        <taxon>Bacillati</taxon>
        <taxon>Bacillota</taxon>
        <taxon>Clostridia</taxon>
        <taxon>Lachnospirales</taxon>
        <taxon>Lachnospiraceae</taxon>
        <taxon>Mediterraneibacter</taxon>
    </lineage>
</organism>
<dbReference type="AlphaFoldDB" id="A0A391NZR2"/>
<protein>
    <recommendedName>
        <fullName evidence="3">(Fe-S)-binding protein</fullName>
    </recommendedName>
</protein>
<accession>A0A391NZR2</accession>
<evidence type="ECO:0008006" key="3">
    <source>
        <dbReference type="Google" id="ProtNLM"/>
    </source>
</evidence>
<gene>
    <name evidence="1" type="ORF">KGMB01110_11870</name>
</gene>
<comment type="caution">
    <text evidence="1">The sequence shown here is derived from an EMBL/GenBank/DDBJ whole genome shotgun (WGS) entry which is preliminary data.</text>
</comment>
<name>A0A391NZR2_9FIRM</name>
<dbReference type="EMBL" id="BHGK01000001">
    <property type="protein sequence ID" value="GCA66751.1"/>
    <property type="molecule type" value="Genomic_DNA"/>
</dbReference>